<dbReference type="SUPFAM" id="SSF53213">
    <property type="entry name" value="LigB-like"/>
    <property type="match status" value="1"/>
</dbReference>
<sequence length="259" mass="29396">MAQQIRTPVLFIGHGSPMNIIEKNKWTESWRALGEKIGKVDGIVMLSAHWYTDGTFVTEEPAPKMIYDMYGFPAEIYEYIYPAINAAPIRDLTLESLDKMGKLNHDWGYDHGNYGVLSHLFPDANIPVLQVSINRNESSQYHYEIGQKLKRLRDKNILIVASGNIVHNLRRIMQPQVIPWAKNFDHDVAKLTKARDIAGLLALETTHPDFKLAAPTPDHFYPFLSAIGATDESDELIIMNQDVALETLTMTSYIWGINI</sequence>
<evidence type="ECO:0000256" key="2">
    <source>
        <dbReference type="ARBA" id="ARBA00007581"/>
    </source>
</evidence>
<gene>
    <name evidence="7" type="primary">ygiD</name>
    <name evidence="7" type="ORF">GCM10023338_10670</name>
</gene>
<name>A0ABP9MLG2_9GAMM</name>
<proteinExistence type="inferred from homology"/>
<evidence type="ECO:0000256" key="5">
    <source>
        <dbReference type="ARBA" id="ARBA00023002"/>
    </source>
</evidence>
<evidence type="ECO:0000256" key="1">
    <source>
        <dbReference type="ARBA" id="ARBA00001947"/>
    </source>
</evidence>
<dbReference type="CDD" id="cd07363">
    <property type="entry name" value="45_DOPA_Dioxygenase"/>
    <property type="match status" value="1"/>
</dbReference>
<comment type="caution">
    <text evidence="7">The sequence shown here is derived from an EMBL/GenBank/DDBJ whole genome shotgun (WGS) entry which is preliminary data.</text>
</comment>
<dbReference type="GO" id="GO:0051213">
    <property type="term" value="F:dioxygenase activity"/>
    <property type="evidence" value="ECO:0007669"/>
    <property type="project" value="UniProtKB-KW"/>
</dbReference>
<dbReference type="InterPro" id="IPR014436">
    <property type="entry name" value="Extradiol_dOase_DODA"/>
</dbReference>
<comment type="similarity">
    <text evidence="2">Belongs to the DODA-type extradiol aromatic ring-opening dioxygenase family.</text>
</comment>
<evidence type="ECO:0000259" key="6">
    <source>
        <dbReference type="Pfam" id="PF02900"/>
    </source>
</evidence>
<evidence type="ECO:0000313" key="7">
    <source>
        <dbReference type="EMBL" id="GAA5098330.1"/>
    </source>
</evidence>
<dbReference type="Pfam" id="PF02900">
    <property type="entry name" value="LigB"/>
    <property type="match status" value="1"/>
</dbReference>
<evidence type="ECO:0000313" key="8">
    <source>
        <dbReference type="Proteomes" id="UP001500631"/>
    </source>
</evidence>
<reference evidence="8" key="1">
    <citation type="journal article" date="2019" name="Int. J. Syst. Evol. Microbiol.">
        <title>The Global Catalogue of Microorganisms (GCM) 10K type strain sequencing project: providing services to taxonomists for standard genome sequencing and annotation.</title>
        <authorList>
            <consortium name="The Broad Institute Genomics Platform"/>
            <consortium name="The Broad Institute Genome Sequencing Center for Infectious Disease"/>
            <person name="Wu L."/>
            <person name="Ma J."/>
        </authorList>
    </citation>
    <scope>NUCLEOTIDE SEQUENCE [LARGE SCALE GENOMIC DNA]</scope>
    <source>
        <strain evidence="8">JCM 18424</strain>
    </source>
</reference>
<keyword evidence="3" id="KW-0479">Metal-binding</keyword>
<accession>A0ABP9MLG2</accession>
<dbReference type="InterPro" id="IPR004183">
    <property type="entry name" value="Xdiol_dOase_suB"/>
</dbReference>
<dbReference type="PANTHER" id="PTHR30096">
    <property type="entry name" value="4,5-DOPA DIOXYGENASE EXTRADIOL-LIKE PROTEIN"/>
    <property type="match status" value="1"/>
</dbReference>
<dbReference type="EMBL" id="BAABKE010000003">
    <property type="protein sequence ID" value="GAA5098330.1"/>
    <property type="molecule type" value="Genomic_DNA"/>
</dbReference>
<dbReference type="Gene3D" id="3.40.830.10">
    <property type="entry name" value="LigB-like"/>
    <property type="match status" value="1"/>
</dbReference>
<dbReference type="PIRSF" id="PIRSF006157">
    <property type="entry name" value="Doxgns_DODA"/>
    <property type="match status" value="1"/>
</dbReference>
<feature type="domain" description="Extradiol ring-cleavage dioxygenase class III enzyme subunit B" evidence="6">
    <location>
        <begin position="29"/>
        <end position="235"/>
    </location>
</feature>
<protein>
    <submittedName>
        <fullName evidence="7">4,5-DOPA dioxygenase extradiol</fullName>
    </submittedName>
</protein>
<evidence type="ECO:0000256" key="3">
    <source>
        <dbReference type="ARBA" id="ARBA00022723"/>
    </source>
</evidence>
<keyword evidence="8" id="KW-1185">Reference proteome</keyword>
<dbReference type="PANTHER" id="PTHR30096:SF0">
    <property type="entry name" value="4,5-DOPA DIOXYGENASE EXTRADIOL-LIKE PROTEIN"/>
    <property type="match status" value="1"/>
</dbReference>
<organism evidence="7 8">
    <name type="scientific">Wohlfahrtiimonas larvae</name>
    <dbReference type="NCBI Taxonomy" id="1157986"/>
    <lineage>
        <taxon>Bacteria</taxon>
        <taxon>Pseudomonadati</taxon>
        <taxon>Pseudomonadota</taxon>
        <taxon>Gammaproteobacteria</taxon>
        <taxon>Cardiobacteriales</taxon>
        <taxon>Ignatzschineriaceae</taxon>
        <taxon>Wohlfahrtiimonas</taxon>
    </lineage>
</organism>
<keyword evidence="7" id="KW-0223">Dioxygenase</keyword>
<keyword evidence="5" id="KW-0560">Oxidoreductase</keyword>
<dbReference type="Proteomes" id="UP001500631">
    <property type="component" value="Unassembled WGS sequence"/>
</dbReference>
<dbReference type="RefSeq" id="WP_077925123.1">
    <property type="nucleotide sequence ID" value="NZ_BAABKE010000003.1"/>
</dbReference>
<keyword evidence="4" id="KW-0862">Zinc</keyword>
<comment type="cofactor">
    <cofactor evidence="1">
        <name>Zn(2+)</name>
        <dbReference type="ChEBI" id="CHEBI:29105"/>
    </cofactor>
</comment>
<evidence type="ECO:0000256" key="4">
    <source>
        <dbReference type="ARBA" id="ARBA00022833"/>
    </source>
</evidence>